<dbReference type="PANTHER" id="PTHR21485:SF6">
    <property type="entry name" value="N-ACYLNEURAMINATE CYTIDYLYLTRANSFERASE-RELATED"/>
    <property type="match status" value="1"/>
</dbReference>
<dbReference type="Pfam" id="PF00702">
    <property type="entry name" value="Hydrolase"/>
    <property type="match status" value="1"/>
</dbReference>
<dbReference type="SFLD" id="SFLDG01138">
    <property type="entry name" value="C1.6.2:_Deoxy-d-mannose-octulo"/>
    <property type="match status" value="1"/>
</dbReference>
<comment type="subunit">
    <text evidence="4">Homotetramer.</text>
</comment>
<dbReference type="RefSeq" id="WP_380205068.1">
    <property type="nucleotide sequence ID" value="NZ_JBHTEK010000001.1"/>
</dbReference>
<evidence type="ECO:0000256" key="3">
    <source>
        <dbReference type="ARBA" id="ARBA00005893"/>
    </source>
</evidence>
<reference evidence="13" key="1">
    <citation type="journal article" date="2019" name="Int. J. Syst. Evol. Microbiol.">
        <title>The Global Catalogue of Microorganisms (GCM) 10K type strain sequencing project: providing services to taxonomists for standard genome sequencing and annotation.</title>
        <authorList>
            <consortium name="The Broad Institute Genomics Platform"/>
            <consortium name="The Broad Institute Genome Sequencing Center for Infectious Disease"/>
            <person name="Wu L."/>
            <person name="Ma J."/>
        </authorList>
    </citation>
    <scope>NUCLEOTIDE SEQUENCE [LARGE SCALE GENOMIC DNA]</scope>
    <source>
        <strain evidence="13">JCM 19635</strain>
    </source>
</reference>
<comment type="caution">
    <text evidence="12">The sequence shown here is derived from an EMBL/GenBank/DDBJ whole genome shotgun (WGS) entry which is preliminary data.</text>
</comment>
<dbReference type="EC" id="3.1.3.45" evidence="5"/>
<accession>A0ABW2U7V8</accession>
<keyword evidence="10" id="KW-0448">Lipopolysaccharide biosynthesis</keyword>
<evidence type="ECO:0000256" key="10">
    <source>
        <dbReference type="ARBA" id="ARBA00022985"/>
    </source>
</evidence>
<proteinExistence type="inferred from homology"/>
<evidence type="ECO:0000256" key="5">
    <source>
        <dbReference type="ARBA" id="ARBA00013066"/>
    </source>
</evidence>
<keyword evidence="8" id="KW-0378">Hydrolase</keyword>
<evidence type="ECO:0000256" key="7">
    <source>
        <dbReference type="ARBA" id="ARBA00022723"/>
    </source>
</evidence>
<evidence type="ECO:0000256" key="9">
    <source>
        <dbReference type="ARBA" id="ARBA00022842"/>
    </source>
</evidence>
<dbReference type="NCBIfam" id="TIGR01670">
    <property type="entry name" value="KdsC-phosphatas"/>
    <property type="match status" value="1"/>
</dbReference>
<evidence type="ECO:0000256" key="6">
    <source>
        <dbReference type="ARBA" id="ARBA00020092"/>
    </source>
</evidence>
<evidence type="ECO:0000256" key="11">
    <source>
        <dbReference type="ARBA" id="ARBA00031051"/>
    </source>
</evidence>
<dbReference type="SFLD" id="SFLDS00003">
    <property type="entry name" value="Haloacid_Dehalogenase"/>
    <property type="match status" value="1"/>
</dbReference>
<gene>
    <name evidence="12" type="ORF">ACFQT0_21065</name>
</gene>
<dbReference type="InterPro" id="IPR050793">
    <property type="entry name" value="CMP-NeuNAc_synthase"/>
</dbReference>
<dbReference type="EMBL" id="JBHTEK010000001">
    <property type="protein sequence ID" value="MFC7669575.1"/>
    <property type="molecule type" value="Genomic_DNA"/>
</dbReference>
<comment type="similarity">
    <text evidence="3">Belongs to the KdsC family.</text>
</comment>
<evidence type="ECO:0000313" key="12">
    <source>
        <dbReference type="EMBL" id="MFC7669575.1"/>
    </source>
</evidence>
<keyword evidence="13" id="KW-1185">Reference proteome</keyword>
<comment type="cofactor">
    <cofactor evidence="2">
        <name>Mg(2+)</name>
        <dbReference type="ChEBI" id="CHEBI:18420"/>
    </cofactor>
</comment>
<name>A0ABW2U7V8_9BACT</name>
<evidence type="ECO:0000256" key="4">
    <source>
        <dbReference type="ARBA" id="ARBA00011881"/>
    </source>
</evidence>
<dbReference type="SFLD" id="SFLDG01136">
    <property type="entry name" value="C1.6:_Phosphoserine_Phosphatas"/>
    <property type="match status" value="1"/>
</dbReference>
<evidence type="ECO:0000256" key="8">
    <source>
        <dbReference type="ARBA" id="ARBA00022801"/>
    </source>
</evidence>
<dbReference type="Gene3D" id="3.40.50.1000">
    <property type="entry name" value="HAD superfamily/HAD-like"/>
    <property type="match status" value="1"/>
</dbReference>
<dbReference type="InterPro" id="IPR036412">
    <property type="entry name" value="HAD-like_sf"/>
</dbReference>
<evidence type="ECO:0000256" key="2">
    <source>
        <dbReference type="ARBA" id="ARBA00001946"/>
    </source>
</evidence>
<dbReference type="Proteomes" id="UP001596513">
    <property type="component" value="Unassembled WGS sequence"/>
</dbReference>
<sequence length="205" mass="22088">MENSHVYAQARRIKLLLTDADGVLTDNGVYYSAQGEELEQFSIRDGMGVERLRSKGIATGIITGESSLSVVKRAYKLRITELYLGVKDKAAQLHEILRDHHLQPHEVAFIGDDADDVETMKLVGLAACPADATVFARDAAHYHCTTPGGKGCFREVAELIIASQIPEPGGPPAGIPEAAIAAQPHIATTRLAAPQALPTHLFRTL</sequence>
<dbReference type="PANTHER" id="PTHR21485">
    <property type="entry name" value="HAD SUPERFAMILY MEMBERS CMAS AND KDSC"/>
    <property type="match status" value="1"/>
</dbReference>
<dbReference type="InterPro" id="IPR010023">
    <property type="entry name" value="KdsC_fam"/>
</dbReference>
<keyword evidence="9" id="KW-0460">Magnesium</keyword>
<keyword evidence="7" id="KW-0479">Metal-binding</keyword>
<dbReference type="SUPFAM" id="SSF56784">
    <property type="entry name" value="HAD-like"/>
    <property type="match status" value="1"/>
</dbReference>
<dbReference type="InterPro" id="IPR023214">
    <property type="entry name" value="HAD_sf"/>
</dbReference>
<comment type="catalytic activity">
    <reaction evidence="1">
        <text>3-deoxy-alpha-D-manno-2-octulosonate-8-phosphate + H2O = 3-deoxy-alpha-D-manno-oct-2-ulosonate + phosphate</text>
        <dbReference type="Rhea" id="RHEA:11500"/>
        <dbReference type="ChEBI" id="CHEBI:15377"/>
        <dbReference type="ChEBI" id="CHEBI:43474"/>
        <dbReference type="ChEBI" id="CHEBI:85985"/>
        <dbReference type="ChEBI" id="CHEBI:85986"/>
        <dbReference type="EC" id="3.1.3.45"/>
    </reaction>
</comment>
<dbReference type="CDD" id="cd01630">
    <property type="entry name" value="HAD_KDO-like"/>
    <property type="match status" value="1"/>
</dbReference>
<organism evidence="12 13">
    <name type="scientific">Hymenobacter humi</name>
    <dbReference type="NCBI Taxonomy" id="1411620"/>
    <lineage>
        <taxon>Bacteria</taxon>
        <taxon>Pseudomonadati</taxon>
        <taxon>Bacteroidota</taxon>
        <taxon>Cytophagia</taxon>
        <taxon>Cytophagales</taxon>
        <taxon>Hymenobacteraceae</taxon>
        <taxon>Hymenobacter</taxon>
    </lineage>
</organism>
<protein>
    <recommendedName>
        <fullName evidence="6">3-deoxy-D-manno-octulosonate 8-phosphate phosphatase KdsC</fullName>
        <ecNumber evidence="5">3.1.3.45</ecNumber>
    </recommendedName>
    <alternativeName>
        <fullName evidence="11">KDO 8-P phosphatase</fullName>
    </alternativeName>
</protein>
<evidence type="ECO:0000313" key="13">
    <source>
        <dbReference type="Proteomes" id="UP001596513"/>
    </source>
</evidence>
<evidence type="ECO:0000256" key="1">
    <source>
        <dbReference type="ARBA" id="ARBA00000898"/>
    </source>
</evidence>